<feature type="domain" description="LIM zinc-binding" evidence="13">
    <location>
        <begin position="278"/>
        <end position="338"/>
    </location>
</feature>
<dbReference type="Proteomes" id="UP000703269">
    <property type="component" value="Unassembled WGS sequence"/>
</dbReference>
<keyword evidence="2" id="KW-0488">Methylation</keyword>
<evidence type="ECO:0000256" key="3">
    <source>
        <dbReference type="ARBA" id="ARBA00022723"/>
    </source>
</evidence>
<reference evidence="14 15" key="1">
    <citation type="submission" date="2021-08" db="EMBL/GenBank/DDBJ databases">
        <title>Draft Genome Sequence of Phanerochaete sordida strain YK-624.</title>
        <authorList>
            <person name="Mori T."/>
            <person name="Dohra H."/>
            <person name="Suzuki T."/>
            <person name="Kawagishi H."/>
            <person name="Hirai H."/>
        </authorList>
    </citation>
    <scope>NUCLEOTIDE SEQUENCE [LARGE SCALE GENOMIC DNA]</scope>
    <source>
        <strain evidence="14 15">YK-624</strain>
    </source>
</reference>
<feature type="domain" description="LIM zinc-binding" evidence="13">
    <location>
        <begin position="8"/>
        <end position="69"/>
    </location>
</feature>
<evidence type="ECO:0000256" key="2">
    <source>
        <dbReference type="ARBA" id="ARBA00022481"/>
    </source>
</evidence>
<dbReference type="GO" id="GO:0005737">
    <property type="term" value="C:cytoplasm"/>
    <property type="evidence" value="ECO:0007669"/>
    <property type="project" value="TreeGrafter"/>
</dbReference>
<evidence type="ECO:0000313" key="15">
    <source>
        <dbReference type="Proteomes" id="UP000703269"/>
    </source>
</evidence>
<comment type="subcellular location">
    <subcellularLocation>
        <location evidence="1">Nucleus</location>
    </subcellularLocation>
</comment>
<comment type="function">
    <text evidence="9">Seems to have a role in zinc absorption and may function as an intracellular zinc transport protein.</text>
</comment>
<keyword evidence="5 11" id="KW-0862">Zinc</keyword>
<evidence type="ECO:0000256" key="11">
    <source>
        <dbReference type="PROSITE-ProRule" id="PRU00125"/>
    </source>
</evidence>
<sequence length="351" mass="37171">MHPYGGTPICPRCNKAVYAAEQIMGPGRKLYHKPCLACTTCKKRLDSYSLVEHNEEPYCKTCHVKNFGTRDLRHANLPDRDDVFLSPPTSPARVNTNLPSPRSIPPALPSRPASGVYTGSRDSVTSPIFKPTHTWSPKRASFGAQVLSPTTPPKTPPPHDEASSPVATTPADDDDDDWAPPVVMGTPSHAGRGSNGLPRTVALESAMTGPPRTPSPVKKSRTTDGVSASPAPAIGGRMTIALGNTPTGTRYGAALGGRSAPPMAPMPTGRAWGGNSNPVCPKCQKTVYFAEQVKAVGKTWHRNCLRCTECGTTLDSTRLTENEGVPFCKHCYGKLHGPAGNGYALLGKAGG</sequence>
<comment type="caution">
    <text evidence="14">The sequence shown here is derived from an EMBL/GenBank/DDBJ whole genome shotgun (WGS) entry which is preliminary data.</text>
</comment>
<dbReference type="FunFam" id="2.10.110.10:FF:000001">
    <property type="entry name" value="Cysteine and glycine-rich protein 1"/>
    <property type="match status" value="1"/>
</dbReference>
<dbReference type="EMBL" id="BPQB01000052">
    <property type="protein sequence ID" value="GJE95810.1"/>
    <property type="molecule type" value="Genomic_DNA"/>
</dbReference>
<dbReference type="GO" id="GO:0005634">
    <property type="term" value="C:nucleus"/>
    <property type="evidence" value="ECO:0007669"/>
    <property type="project" value="UniProtKB-SubCell"/>
</dbReference>
<dbReference type="GO" id="GO:0030036">
    <property type="term" value="P:actin cytoskeleton organization"/>
    <property type="evidence" value="ECO:0007669"/>
    <property type="project" value="TreeGrafter"/>
</dbReference>
<dbReference type="InterPro" id="IPR001781">
    <property type="entry name" value="Znf_LIM"/>
</dbReference>
<evidence type="ECO:0000256" key="8">
    <source>
        <dbReference type="ARBA" id="ARBA00023242"/>
    </source>
</evidence>
<dbReference type="PROSITE" id="PS00478">
    <property type="entry name" value="LIM_DOMAIN_1"/>
    <property type="match status" value="2"/>
</dbReference>
<dbReference type="SMART" id="SM00132">
    <property type="entry name" value="LIM"/>
    <property type="match status" value="2"/>
</dbReference>
<evidence type="ECO:0000256" key="7">
    <source>
        <dbReference type="ARBA" id="ARBA00023038"/>
    </source>
</evidence>
<gene>
    <name evidence="14" type="ORF">PsYK624_120000</name>
</gene>
<evidence type="ECO:0000256" key="5">
    <source>
        <dbReference type="ARBA" id="ARBA00022833"/>
    </source>
</evidence>
<keyword evidence="15" id="KW-1185">Reference proteome</keyword>
<dbReference type="Pfam" id="PF00412">
    <property type="entry name" value="LIM"/>
    <property type="match status" value="2"/>
</dbReference>
<protein>
    <recommendedName>
        <fullName evidence="10">Cysteine-rich protein 1</fullName>
    </recommendedName>
</protein>
<dbReference type="PANTHER" id="PTHR24215">
    <property type="entry name" value="RHO-GTPASE-ACTIVATING PROTEIN LRG1"/>
    <property type="match status" value="1"/>
</dbReference>
<keyword evidence="3 11" id="KW-0479">Metal-binding</keyword>
<evidence type="ECO:0000313" key="14">
    <source>
        <dbReference type="EMBL" id="GJE95810.1"/>
    </source>
</evidence>
<dbReference type="CDD" id="cd09401">
    <property type="entry name" value="LIM_TLP_like"/>
    <property type="match status" value="1"/>
</dbReference>
<proteinExistence type="predicted"/>
<evidence type="ECO:0000256" key="12">
    <source>
        <dbReference type="SAM" id="MobiDB-lite"/>
    </source>
</evidence>
<evidence type="ECO:0000256" key="4">
    <source>
        <dbReference type="ARBA" id="ARBA00022737"/>
    </source>
</evidence>
<evidence type="ECO:0000256" key="10">
    <source>
        <dbReference type="ARBA" id="ARBA00072537"/>
    </source>
</evidence>
<dbReference type="GO" id="GO:0030695">
    <property type="term" value="F:GTPase regulator activity"/>
    <property type="evidence" value="ECO:0007669"/>
    <property type="project" value="UniProtKB-ARBA"/>
</dbReference>
<name>A0A9P3GIN5_9APHY</name>
<evidence type="ECO:0000256" key="1">
    <source>
        <dbReference type="ARBA" id="ARBA00004123"/>
    </source>
</evidence>
<evidence type="ECO:0000256" key="6">
    <source>
        <dbReference type="ARBA" id="ARBA00022990"/>
    </source>
</evidence>
<keyword evidence="7 11" id="KW-0440">LIM domain</keyword>
<keyword evidence="4" id="KW-0677">Repeat</keyword>
<dbReference type="GO" id="GO:0046872">
    <property type="term" value="F:metal ion binding"/>
    <property type="evidence" value="ECO:0007669"/>
    <property type="project" value="UniProtKB-KW"/>
</dbReference>
<organism evidence="14 15">
    <name type="scientific">Phanerochaete sordida</name>
    <dbReference type="NCBI Taxonomy" id="48140"/>
    <lineage>
        <taxon>Eukaryota</taxon>
        <taxon>Fungi</taxon>
        <taxon>Dikarya</taxon>
        <taxon>Basidiomycota</taxon>
        <taxon>Agaricomycotina</taxon>
        <taxon>Agaricomycetes</taxon>
        <taxon>Polyporales</taxon>
        <taxon>Phanerochaetaceae</taxon>
        <taxon>Phanerochaete</taxon>
    </lineage>
</organism>
<feature type="region of interest" description="Disordered" evidence="12">
    <location>
        <begin position="85"/>
        <end position="240"/>
    </location>
</feature>
<dbReference type="OrthoDB" id="8062037at2759"/>
<keyword evidence="6" id="KW-0007">Acetylation</keyword>
<dbReference type="PANTHER" id="PTHR24215:SF35">
    <property type="entry name" value="MUSCLE LIM PROTEIN MLP84B"/>
    <property type="match status" value="1"/>
</dbReference>
<keyword evidence="8" id="KW-0539">Nucleus</keyword>
<dbReference type="SUPFAM" id="SSF57716">
    <property type="entry name" value="Glucocorticoid receptor-like (DNA-binding domain)"/>
    <property type="match status" value="4"/>
</dbReference>
<dbReference type="Gene3D" id="2.10.110.10">
    <property type="entry name" value="Cysteine Rich Protein"/>
    <property type="match status" value="2"/>
</dbReference>
<accession>A0A9P3GIN5</accession>
<evidence type="ECO:0000259" key="13">
    <source>
        <dbReference type="PROSITE" id="PS50023"/>
    </source>
</evidence>
<dbReference type="CDD" id="cd09326">
    <property type="entry name" value="LIM_CRP_like"/>
    <property type="match status" value="1"/>
</dbReference>
<dbReference type="FunFam" id="2.10.110.10:FF:000054">
    <property type="entry name" value="Cysteine-rich protein 1"/>
    <property type="match status" value="1"/>
</dbReference>
<evidence type="ECO:0000256" key="9">
    <source>
        <dbReference type="ARBA" id="ARBA00055254"/>
    </source>
</evidence>
<dbReference type="AlphaFoldDB" id="A0A9P3GIN5"/>
<dbReference type="PROSITE" id="PS50023">
    <property type="entry name" value="LIM_DOMAIN_2"/>
    <property type="match status" value="2"/>
</dbReference>